<protein>
    <submittedName>
        <fullName evidence="3">Diadenosine tetraphosphate hydrolase</fullName>
    </submittedName>
</protein>
<evidence type="ECO:0000313" key="4">
    <source>
        <dbReference type="Proteomes" id="UP000030023"/>
    </source>
</evidence>
<dbReference type="SUPFAM" id="SSF54197">
    <property type="entry name" value="HIT-like"/>
    <property type="match status" value="1"/>
</dbReference>
<feature type="short sequence motif" description="Histidine triad motif" evidence="1">
    <location>
        <begin position="113"/>
        <end position="117"/>
    </location>
</feature>
<keyword evidence="4" id="KW-1185">Reference proteome</keyword>
<dbReference type="Pfam" id="PF01230">
    <property type="entry name" value="HIT"/>
    <property type="match status" value="1"/>
</dbReference>
<evidence type="ECO:0000259" key="2">
    <source>
        <dbReference type="PROSITE" id="PS51084"/>
    </source>
</evidence>
<reference evidence="3 4" key="1">
    <citation type="journal article" date="2014" name="Antonie Van Leeuwenhoek">
        <title>Oenococcus alcoholitolerans sp. nov., a lactic acid bacteria isolated from cachaca and ethanol fermentation processes.</title>
        <authorList>
            <person name="Badotti F."/>
            <person name="Moreira A.P."/>
            <person name="Tonon L.A."/>
            <person name="de Lucena B.T."/>
            <person name="Gomes Fde C."/>
            <person name="Kruger R."/>
            <person name="Thompson C.C."/>
            <person name="de Morais M.A.Jr."/>
            <person name="Rosa C.A."/>
            <person name="Thompson F.L."/>
        </authorList>
    </citation>
    <scope>NUCLEOTIDE SEQUENCE [LARGE SCALE GENOMIC DNA]</scope>
    <source>
        <strain evidence="3 4">UFRJ-M7.2.18</strain>
    </source>
</reference>
<dbReference type="Proteomes" id="UP000030023">
    <property type="component" value="Unassembled WGS sequence"/>
</dbReference>
<dbReference type="Gene3D" id="3.30.428.10">
    <property type="entry name" value="HIT-like"/>
    <property type="match status" value="1"/>
</dbReference>
<keyword evidence="3" id="KW-0378">Hydrolase</keyword>
<evidence type="ECO:0000256" key="1">
    <source>
        <dbReference type="PROSITE-ProRule" id="PRU00464"/>
    </source>
</evidence>
<feature type="domain" description="HIT" evidence="2">
    <location>
        <begin position="20"/>
        <end position="128"/>
    </location>
</feature>
<dbReference type="CDD" id="cd01277">
    <property type="entry name" value="HINT_subgroup"/>
    <property type="match status" value="1"/>
</dbReference>
<name>A0ABR4XRF5_9LACO</name>
<dbReference type="PROSITE" id="PS51084">
    <property type="entry name" value="HIT_2"/>
    <property type="match status" value="1"/>
</dbReference>
<dbReference type="GO" id="GO:0016787">
    <property type="term" value="F:hydrolase activity"/>
    <property type="evidence" value="ECO:0007669"/>
    <property type="project" value="UniProtKB-KW"/>
</dbReference>
<dbReference type="InterPro" id="IPR011146">
    <property type="entry name" value="HIT-like"/>
</dbReference>
<dbReference type="PANTHER" id="PTHR46648">
    <property type="entry name" value="HIT FAMILY PROTEIN 1"/>
    <property type="match status" value="1"/>
</dbReference>
<proteinExistence type="predicted"/>
<comment type="caution">
    <text evidence="3">The sequence shown here is derived from an EMBL/GenBank/DDBJ whole genome shotgun (WGS) entry which is preliminary data.</text>
</comment>
<dbReference type="PRINTS" id="PR00332">
    <property type="entry name" value="HISTRIAD"/>
</dbReference>
<organism evidence="3 4">
    <name type="scientific">Oenococcus alcoholitolerans</name>
    <dbReference type="NCBI Taxonomy" id="931074"/>
    <lineage>
        <taxon>Bacteria</taxon>
        <taxon>Bacillati</taxon>
        <taxon>Bacillota</taxon>
        <taxon>Bacilli</taxon>
        <taxon>Lactobacillales</taxon>
        <taxon>Lactobacillaceae</taxon>
        <taxon>Oenococcus</taxon>
    </lineage>
</organism>
<evidence type="ECO:0000313" key="3">
    <source>
        <dbReference type="EMBL" id="KGO31860.1"/>
    </source>
</evidence>
<dbReference type="PANTHER" id="PTHR46648:SF1">
    <property type="entry name" value="ADENOSINE 5'-MONOPHOSPHORAMIDASE HNT1"/>
    <property type="match status" value="1"/>
</dbReference>
<gene>
    <name evidence="3" type="ORF">Q757_04580</name>
</gene>
<dbReference type="InterPro" id="IPR001310">
    <property type="entry name" value="Histidine_triad_HIT"/>
</dbReference>
<dbReference type="EMBL" id="AXCV01000179">
    <property type="protein sequence ID" value="KGO31860.1"/>
    <property type="molecule type" value="Genomic_DNA"/>
</dbReference>
<accession>A0ABR4XRF5</accession>
<sequence length="155" mass="18025">MSFVHLNFNRRYNKNMAEDIFDKIIEGKIPSYKVYEDDDVLAFLDISQATPGHTLLVSKKHIDNIYDYDDESAKKVLTKIPIIARAIRKSNPKIIGLNILNNNGQAAGQSVIHTHWHFIPRYQDDKLDFPPTVDNSDKYDEEKYRKIAESIKKQF</sequence>
<dbReference type="InterPro" id="IPR036265">
    <property type="entry name" value="HIT-like_sf"/>
</dbReference>
<dbReference type="InterPro" id="IPR039384">
    <property type="entry name" value="HINT"/>
</dbReference>